<gene>
    <name evidence="1" type="ORF">Aco04nite_21840</name>
</gene>
<dbReference type="Proteomes" id="UP000680865">
    <property type="component" value="Unassembled WGS sequence"/>
</dbReference>
<evidence type="ECO:0000313" key="2">
    <source>
        <dbReference type="Proteomes" id="UP000680865"/>
    </source>
</evidence>
<dbReference type="SUPFAM" id="SSF55961">
    <property type="entry name" value="Bet v1-like"/>
    <property type="match status" value="1"/>
</dbReference>
<evidence type="ECO:0000313" key="1">
    <source>
        <dbReference type="EMBL" id="GIM70738.1"/>
    </source>
</evidence>
<reference evidence="1" key="1">
    <citation type="submission" date="2021-03" db="EMBL/GenBank/DDBJ databases">
        <title>Whole genome shotgun sequence of Actinoplanes consettensis NBRC 14913.</title>
        <authorList>
            <person name="Komaki H."/>
            <person name="Tamura T."/>
        </authorList>
    </citation>
    <scope>NUCLEOTIDE SEQUENCE</scope>
    <source>
        <strain evidence="1">NBRC 14913</strain>
    </source>
</reference>
<dbReference type="Gene3D" id="3.30.530.20">
    <property type="match status" value="1"/>
</dbReference>
<proteinExistence type="predicted"/>
<keyword evidence="2" id="KW-1185">Reference proteome</keyword>
<comment type="caution">
    <text evidence="1">The sequence shown here is derived from an EMBL/GenBank/DDBJ whole genome shotgun (WGS) entry which is preliminary data.</text>
</comment>
<accession>A0A919VVB5</accession>
<evidence type="ECO:0008006" key="3">
    <source>
        <dbReference type="Google" id="ProtNLM"/>
    </source>
</evidence>
<dbReference type="EMBL" id="BOQP01000008">
    <property type="protein sequence ID" value="GIM70738.1"/>
    <property type="molecule type" value="Genomic_DNA"/>
</dbReference>
<dbReference type="RefSeq" id="WP_212997062.1">
    <property type="nucleotide sequence ID" value="NZ_BAAATW010000003.1"/>
</dbReference>
<name>A0A919VVB5_9ACTN</name>
<sequence>MGKEFETAFEAQVPADPEQVWAAIATGPGISSWFVGRTEVDGDTVRTSFGDDWMPAGTVTAVEAGRRFAYGSAPGPDGRCVAYEYLVEGVDRGSTVVRAVTSGFCGGCTAR</sequence>
<dbReference type="AlphaFoldDB" id="A0A919VVB5"/>
<organism evidence="1 2">
    <name type="scientific">Winogradskya consettensis</name>
    <dbReference type="NCBI Taxonomy" id="113560"/>
    <lineage>
        <taxon>Bacteria</taxon>
        <taxon>Bacillati</taxon>
        <taxon>Actinomycetota</taxon>
        <taxon>Actinomycetes</taxon>
        <taxon>Micromonosporales</taxon>
        <taxon>Micromonosporaceae</taxon>
        <taxon>Winogradskya</taxon>
    </lineage>
</organism>
<protein>
    <recommendedName>
        <fullName evidence="3">SRPBCC domain-containing protein</fullName>
    </recommendedName>
</protein>
<dbReference type="InterPro" id="IPR023393">
    <property type="entry name" value="START-like_dom_sf"/>
</dbReference>